<gene>
    <name evidence="7" type="primary">cbiE</name>
    <name evidence="7" type="ORF">H9660_08965</name>
</gene>
<dbReference type="Proteomes" id="UP000640335">
    <property type="component" value="Unassembled WGS sequence"/>
</dbReference>
<dbReference type="InterPro" id="IPR000878">
    <property type="entry name" value="4pyrrol_Mease"/>
</dbReference>
<dbReference type="RefSeq" id="WP_191750037.1">
    <property type="nucleotide sequence ID" value="NZ_JACSQZ010000028.1"/>
</dbReference>
<dbReference type="InterPro" id="IPR012818">
    <property type="entry name" value="CbiE"/>
</dbReference>
<evidence type="ECO:0000256" key="5">
    <source>
        <dbReference type="ARBA" id="ARBA00022691"/>
    </source>
</evidence>
<evidence type="ECO:0000313" key="8">
    <source>
        <dbReference type="Proteomes" id="UP000640335"/>
    </source>
</evidence>
<evidence type="ECO:0000256" key="3">
    <source>
        <dbReference type="ARBA" id="ARBA00022603"/>
    </source>
</evidence>
<evidence type="ECO:0000256" key="2">
    <source>
        <dbReference type="ARBA" id="ARBA00022573"/>
    </source>
</evidence>
<keyword evidence="2" id="KW-0169">Cobalamin biosynthesis</keyword>
<evidence type="ECO:0000259" key="6">
    <source>
        <dbReference type="Pfam" id="PF00590"/>
    </source>
</evidence>
<keyword evidence="3" id="KW-0489">Methyltransferase</keyword>
<dbReference type="PANTHER" id="PTHR43182:SF1">
    <property type="entry name" value="COBALT-PRECORRIN-7 C(5)-METHYLTRANSFERASE"/>
    <property type="match status" value="1"/>
</dbReference>
<keyword evidence="8" id="KW-1185">Reference proteome</keyword>
<sequence length="207" mass="23605">MIYIVGLGPGNRDYMTKKALDTLEKSDIIVGFNRAIDSLDFIEKRKIKVKKISEILNIINDLKNKKIISIIASGDPCFFGIAEYISKNIDDKIEVIAGISSFQYLMTKINKSWSRAYTGSLHGREEEFIKKVKENIISIWLCDSKNSPQKLCENLIKEKVNCNVIIGENLSYENEIILEGKPYEFINKSFSDLSVIIVERGDKDEIN</sequence>
<dbReference type="InterPro" id="IPR014777">
    <property type="entry name" value="4pyrrole_Mease_sub1"/>
</dbReference>
<reference evidence="7 8" key="1">
    <citation type="submission" date="2020-08" db="EMBL/GenBank/DDBJ databases">
        <title>A Genomic Blueprint of the Chicken Gut Microbiome.</title>
        <authorList>
            <person name="Gilroy R."/>
            <person name="Ravi A."/>
            <person name="Getino M."/>
            <person name="Pursley I."/>
            <person name="Horton D.L."/>
            <person name="Alikhan N.-F."/>
            <person name="Baker D."/>
            <person name="Gharbi K."/>
            <person name="Hall N."/>
            <person name="Watson M."/>
            <person name="Adriaenssens E.M."/>
            <person name="Foster-Nyarko E."/>
            <person name="Jarju S."/>
            <person name="Secka A."/>
            <person name="Antonio M."/>
            <person name="Oren A."/>
            <person name="Chaudhuri R."/>
            <person name="La Ragione R.M."/>
            <person name="Hildebrand F."/>
            <person name="Pallen M.J."/>
        </authorList>
    </citation>
    <scope>NUCLEOTIDE SEQUENCE [LARGE SCALE GENOMIC DNA]</scope>
    <source>
        <strain evidence="7 8">Sa3CUN1</strain>
    </source>
</reference>
<dbReference type="PANTHER" id="PTHR43182">
    <property type="entry name" value="COBALT-PRECORRIN-6B C(15)-METHYLTRANSFERASE (DECARBOXYLATING)"/>
    <property type="match status" value="1"/>
</dbReference>
<comment type="caution">
    <text evidence="7">The sequence shown here is derived from an EMBL/GenBank/DDBJ whole genome shotgun (WGS) entry which is preliminary data.</text>
</comment>
<feature type="domain" description="Tetrapyrrole methylase" evidence="6">
    <location>
        <begin position="1"/>
        <end position="181"/>
    </location>
</feature>
<organism evidence="7 8">
    <name type="scientific">Clostridium gallinarum</name>
    <dbReference type="NCBI Taxonomy" id="2762246"/>
    <lineage>
        <taxon>Bacteria</taxon>
        <taxon>Bacillati</taxon>
        <taxon>Bacillota</taxon>
        <taxon>Clostridia</taxon>
        <taxon>Eubacteriales</taxon>
        <taxon>Clostridiaceae</taxon>
        <taxon>Clostridium</taxon>
    </lineage>
</organism>
<evidence type="ECO:0000256" key="1">
    <source>
        <dbReference type="ARBA" id="ARBA00004953"/>
    </source>
</evidence>
<evidence type="ECO:0000313" key="7">
    <source>
        <dbReference type="EMBL" id="MBD7915276.1"/>
    </source>
</evidence>
<protein>
    <submittedName>
        <fullName evidence="7">Precorrin-6y C5,15-methyltransferase (Decarboxylating) subunit CbiE</fullName>
    </submittedName>
</protein>
<dbReference type="NCBIfam" id="TIGR02467">
    <property type="entry name" value="CbiE"/>
    <property type="match status" value="1"/>
</dbReference>
<name>A0ABR8Q4C5_9CLOT</name>
<dbReference type="CDD" id="cd11644">
    <property type="entry name" value="Precorrin-6Y-MT"/>
    <property type="match status" value="1"/>
</dbReference>
<dbReference type="Gene3D" id="3.40.1010.10">
    <property type="entry name" value="Cobalt-precorrin-4 Transmethylase, Domain 1"/>
    <property type="match status" value="1"/>
</dbReference>
<keyword evidence="4" id="KW-0808">Transferase</keyword>
<dbReference type="InterPro" id="IPR050714">
    <property type="entry name" value="Cobalamin_biosynth_MTase"/>
</dbReference>
<dbReference type="InterPro" id="IPR035996">
    <property type="entry name" value="4pyrrol_Methylase_sf"/>
</dbReference>
<dbReference type="Pfam" id="PF00590">
    <property type="entry name" value="TP_methylase"/>
    <property type="match status" value="1"/>
</dbReference>
<keyword evidence="5" id="KW-0949">S-adenosyl-L-methionine</keyword>
<dbReference type="EMBL" id="JACSQZ010000028">
    <property type="protein sequence ID" value="MBD7915276.1"/>
    <property type="molecule type" value="Genomic_DNA"/>
</dbReference>
<accession>A0ABR8Q4C5</accession>
<dbReference type="SUPFAM" id="SSF53790">
    <property type="entry name" value="Tetrapyrrole methylase"/>
    <property type="match status" value="1"/>
</dbReference>
<proteinExistence type="predicted"/>
<evidence type="ECO:0000256" key="4">
    <source>
        <dbReference type="ARBA" id="ARBA00022679"/>
    </source>
</evidence>
<comment type="pathway">
    <text evidence="1">Cofactor biosynthesis; adenosylcobalamin biosynthesis.</text>
</comment>